<sequence>MRDLVARSESAAPQAWRLESLCLAKCNLRRPDWAHFTRLPEAQTLLSGLRWLDLSDNPGLLAGDDPGLPSWMALWQFSPLISLNLCNTGASVQTVSVALFWLLRSTPLRAAARCSLVIEKAPQLARLRVLGIPPGEPWAALLTSTWQQKHESVATLYDAGASCVTLQRTDAAPTVAPADHILPRPPTPSIQEPRWVNPRLDRVDSPQLLGLLNLLYDLLEKHGHVLDFPFPLRKPGAGVAGFAPKEPGDQDSDAKSGEVVSDPSPRRRRPARTMIED</sequence>
<reference evidence="3" key="1">
    <citation type="submission" date="2021-01" db="EMBL/GenBank/DDBJ databases">
        <authorList>
            <person name="Eckstrom K.M.E."/>
        </authorList>
    </citation>
    <scope>NUCLEOTIDE SEQUENCE</scope>
    <source>
        <strain evidence="3">UVCC 0001</strain>
    </source>
</reference>
<dbReference type="GO" id="GO:0005930">
    <property type="term" value="C:axoneme"/>
    <property type="evidence" value="ECO:0007669"/>
    <property type="project" value="UniProtKB-SubCell"/>
</dbReference>
<accession>A0AAD9ILG5</accession>
<evidence type="ECO:0000256" key="1">
    <source>
        <dbReference type="ARBA" id="ARBA00004430"/>
    </source>
</evidence>
<feature type="region of interest" description="Disordered" evidence="2">
    <location>
        <begin position="237"/>
        <end position="277"/>
    </location>
</feature>
<feature type="compositionally biased region" description="Basic and acidic residues" evidence="2">
    <location>
        <begin position="246"/>
        <end position="256"/>
    </location>
</feature>
<dbReference type="EMBL" id="JASFZW010000002">
    <property type="protein sequence ID" value="KAK2079753.1"/>
    <property type="molecule type" value="Genomic_DNA"/>
</dbReference>
<proteinExistence type="predicted"/>
<organism evidence="3 4">
    <name type="scientific">Prototheca wickerhamii</name>
    <dbReference type="NCBI Taxonomy" id="3111"/>
    <lineage>
        <taxon>Eukaryota</taxon>
        <taxon>Viridiplantae</taxon>
        <taxon>Chlorophyta</taxon>
        <taxon>core chlorophytes</taxon>
        <taxon>Trebouxiophyceae</taxon>
        <taxon>Chlorellales</taxon>
        <taxon>Chlorellaceae</taxon>
        <taxon>Prototheca</taxon>
    </lineage>
</organism>
<dbReference type="InterPro" id="IPR032675">
    <property type="entry name" value="LRR_dom_sf"/>
</dbReference>
<evidence type="ECO:0000313" key="4">
    <source>
        <dbReference type="Proteomes" id="UP001255856"/>
    </source>
</evidence>
<protein>
    <submittedName>
        <fullName evidence="3">Uncharacterized protein</fullName>
    </submittedName>
</protein>
<evidence type="ECO:0000256" key="2">
    <source>
        <dbReference type="SAM" id="MobiDB-lite"/>
    </source>
</evidence>
<gene>
    <name evidence="3" type="ORF">QBZ16_002148</name>
</gene>
<name>A0AAD9ILG5_PROWI</name>
<dbReference type="SUPFAM" id="SSF52047">
    <property type="entry name" value="RNI-like"/>
    <property type="match status" value="1"/>
</dbReference>
<dbReference type="Gene3D" id="3.80.10.10">
    <property type="entry name" value="Ribonuclease Inhibitor"/>
    <property type="match status" value="1"/>
</dbReference>
<comment type="caution">
    <text evidence="3">The sequence shown here is derived from an EMBL/GenBank/DDBJ whole genome shotgun (WGS) entry which is preliminary data.</text>
</comment>
<dbReference type="Proteomes" id="UP001255856">
    <property type="component" value="Unassembled WGS sequence"/>
</dbReference>
<keyword evidence="4" id="KW-1185">Reference proteome</keyword>
<evidence type="ECO:0000313" key="3">
    <source>
        <dbReference type="EMBL" id="KAK2079753.1"/>
    </source>
</evidence>
<dbReference type="AlphaFoldDB" id="A0AAD9ILG5"/>
<comment type="subcellular location">
    <subcellularLocation>
        <location evidence="1">Cytoplasm</location>
        <location evidence="1">Cytoskeleton</location>
        <location evidence="1">Cilium axoneme</location>
    </subcellularLocation>
</comment>